<keyword evidence="2" id="KW-1185">Reference proteome</keyword>
<dbReference type="Proteomes" id="UP001652445">
    <property type="component" value="Unassembled WGS sequence"/>
</dbReference>
<sequence length="108" mass="12634">MNDVIVQDHSELEVSEADALHLPDIQFVNYCFQTFGLNRGIYNTIDQWLYSTGYREITSRRSQTINFLKDIQQKHGKDQSSILRFGKGGLTKQLYDFIHLPKPIFMYS</sequence>
<proteinExistence type="predicted"/>
<reference evidence="1 2" key="1">
    <citation type="submission" date="2022-09" db="EMBL/GenBank/DDBJ databases">
        <authorList>
            <person name="Han X.L."/>
            <person name="Wang Q."/>
            <person name="Lu T."/>
        </authorList>
    </citation>
    <scope>NUCLEOTIDE SEQUENCE [LARGE SCALE GENOMIC DNA]</scope>
    <source>
        <strain evidence="1 2">WQ 127069</strain>
    </source>
</reference>
<dbReference type="RefSeq" id="WP_083689030.1">
    <property type="nucleotide sequence ID" value="NZ_JAOQIO010000124.1"/>
</dbReference>
<evidence type="ECO:0000313" key="1">
    <source>
        <dbReference type="EMBL" id="MCU6797890.1"/>
    </source>
</evidence>
<organism evidence="1 2">
    <name type="scientific">Paenibacillus baimaensis</name>
    <dbReference type="NCBI Taxonomy" id="2982185"/>
    <lineage>
        <taxon>Bacteria</taxon>
        <taxon>Bacillati</taxon>
        <taxon>Bacillota</taxon>
        <taxon>Bacilli</taxon>
        <taxon>Bacillales</taxon>
        <taxon>Paenibacillaceae</taxon>
        <taxon>Paenibacillus</taxon>
    </lineage>
</organism>
<accession>A0ABT2UTA8</accession>
<gene>
    <name evidence="1" type="ORF">OB236_37780</name>
</gene>
<comment type="caution">
    <text evidence="1">The sequence shown here is derived from an EMBL/GenBank/DDBJ whole genome shotgun (WGS) entry which is preliminary data.</text>
</comment>
<name>A0ABT2UTA8_9BACL</name>
<protein>
    <submittedName>
        <fullName evidence="1">RNA-binding protein</fullName>
    </submittedName>
</protein>
<evidence type="ECO:0000313" key="2">
    <source>
        <dbReference type="Proteomes" id="UP001652445"/>
    </source>
</evidence>
<dbReference type="EMBL" id="JAOQIO010000124">
    <property type="protein sequence ID" value="MCU6797890.1"/>
    <property type="molecule type" value="Genomic_DNA"/>
</dbReference>